<dbReference type="SUPFAM" id="SSF52540">
    <property type="entry name" value="P-loop containing nucleoside triphosphate hydrolases"/>
    <property type="match status" value="2"/>
</dbReference>
<evidence type="ECO:0000256" key="7">
    <source>
        <dbReference type="ARBA" id="ARBA00023136"/>
    </source>
</evidence>
<dbReference type="PANTHER" id="PTHR22683">
    <property type="entry name" value="SPORULATION PROTEIN RELATED"/>
    <property type="match status" value="1"/>
</dbReference>
<dbReference type="PANTHER" id="PTHR22683:SF1">
    <property type="entry name" value="TYPE VII SECRETION SYSTEM PROTEIN ESSC"/>
    <property type="match status" value="1"/>
</dbReference>
<evidence type="ECO:0000256" key="2">
    <source>
        <dbReference type="ARBA" id="ARBA00022475"/>
    </source>
</evidence>
<feature type="domain" description="FtsK" evidence="11">
    <location>
        <begin position="820"/>
        <end position="1011"/>
    </location>
</feature>
<dbReference type="GO" id="GO:0005886">
    <property type="term" value="C:plasma membrane"/>
    <property type="evidence" value="ECO:0007669"/>
    <property type="project" value="UniProtKB-SubCell"/>
</dbReference>
<evidence type="ECO:0000259" key="11">
    <source>
        <dbReference type="PROSITE" id="PS50901"/>
    </source>
</evidence>
<sequence>MIRVIDRPERGSGPTEAPSPVILPSPPAHTGTGSGQLMPVGPALTLVGAGSALVVTAVARSNVILVVLAALVAVGTAVGLLVTVTSRRGTQARQRREQRTRYLRSLMAATAELERTAQETRRGAHLTHPGPSALPAWAIDPARRWARRRTDPDFLLLRAGTADLHLPLAAMPPQADTAAADPQLLAQARAVVRAHAVQEAMPALIDLDGAGQVSIVGPRELARDLARTLLVQAAVHHSPQDLHIALAHDEPCAPHWDCVSRLPHLTIDGSFDGPVASRRVAADQGALEEVLGPEIAAAAKAAAERRRTGTEHELRRSTRLLVVLDTDRVSRDLAIPDSSLGAQDIGATVIHLLTDASLEPAGTRLRLALRRDGTVEVSDPRASEGPGSRPRVVLADRLGPALAEGVSRALAPLRVPRTTQAADPGRSTATLLGLGDPGALDPERAWAPRPARDFLRVPIGTDDTGRPVLLDLKEAAQLGVGPHGLCVGATGSGKSELMRTLVTALAAGHRPEDLTMVLVDVKGGATFAPFAGLPHVVGLIDHLVADPGLARRARTAIAGEVMRRQEQLRQAGSPDISHYRLRRADHPEMPPLAHQLIIIDGLGELLDTDPDFAELLLTIGRIGRAVGVHLLLTSQHLPGAGLRDLDAYLSYRIVLRTFSEAESVAVLGRPDAFHLPATPGYGYLSVDTSVYTRLRAAHVSAPVEQRAPSPEPEEVDEPVPVRLPVFNGLSPSERRVGPPPASRRPGLSVLEQVVSRLRDDSRRGPQVWLPPLPRALPLPAVYGAPLDRGPHGVTAPGRVRSTVGLTVPVGLLDDPSYQRQVPWVIDLGARGGHVCLVGAPQSGRTTFLWTLAVSAALTVRPERLTFYGLDAIGGSMAHLKPLPNVAEVATRGDRARMRRVLDELASMLDHRERILSAHRIDSLEMLREQHAAGRLPGLASADVVVLVDGAGVLRADFPELVDSLDELVHRGRRLGVHVVMTVSRPEDLPPALQPLVGTRLELRLSDPATSLISPELSRSLPLDAPGRVLRPDGLIAQVALPVEDAVGAQSVASGLDRLALELHDTWDPGPAASVRLLPSQPVSRSHRARGRAHRAARSDQRVR</sequence>
<feature type="domain" description="FtsK" evidence="11">
    <location>
        <begin position="465"/>
        <end position="664"/>
    </location>
</feature>
<dbReference type="GO" id="GO:0005524">
    <property type="term" value="F:ATP binding"/>
    <property type="evidence" value="ECO:0007669"/>
    <property type="project" value="UniProtKB-UniRule"/>
</dbReference>
<evidence type="ECO:0000256" key="10">
    <source>
        <dbReference type="SAM" id="Phobius"/>
    </source>
</evidence>
<dbReference type="NCBIfam" id="TIGR03924">
    <property type="entry name" value="T7SS_EccC_a"/>
    <property type="match status" value="1"/>
</dbReference>
<dbReference type="KEGG" id="ahw:NCTC11636_01859"/>
<feature type="region of interest" description="Disordered" evidence="9">
    <location>
        <begin position="417"/>
        <end position="436"/>
    </location>
</feature>
<keyword evidence="3 10" id="KW-0812">Transmembrane</keyword>
<comment type="subcellular location">
    <subcellularLocation>
        <location evidence="1">Cell membrane</location>
        <topology evidence="1">Multi-pass membrane protein</topology>
    </subcellularLocation>
</comment>
<organism evidence="12 13">
    <name type="scientific">Actinomyces howellii</name>
    <dbReference type="NCBI Taxonomy" id="52771"/>
    <lineage>
        <taxon>Bacteria</taxon>
        <taxon>Bacillati</taxon>
        <taxon>Actinomycetota</taxon>
        <taxon>Actinomycetes</taxon>
        <taxon>Actinomycetales</taxon>
        <taxon>Actinomycetaceae</taxon>
        <taxon>Actinomyces</taxon>
    </lineage>
</organism>
<dbReference type="SMART" id="SM00382">
    <property type="entry name" value="AAA"/>
    <property type="match status" value="2"/>
</dbReference>
<dbReference type="InterPro" id="IPR027417">
    <property type="entry name" value="P-loop_NTPase"/>
</dbReference>
<keyword evidence="4 8" id="KW-0547">Nucleotide-binding</keyword>
<dbReference type="Gene3D" id="3.40.50.300">
    <property type="entry name" value="P-loop containing nucleotide triphosphate hydrolases"/>
    <property type="match status" value="2"/>
</dbReference>
<evidence type="ECO:0000256" key="1">
    <source>
        <dbReference type="ARBA" id="ARBA00004651"/>
    </source>
</evidence>
<keyword evidence="7 10" id="KW-0472">Membrane</keyword>
<evidence type="ECO:0000313" key="13">
    <source>
        <dbReference type="Proteomes" id="UP000266895"/>
    </source>
</evidence>
<dbReference type="InterPro" id="IPR023836">
    <property type="entry name" value="EccCa-like_Actinobacteria"/>
</dbReference>
<dbReference type="RefSeq" id="WP_126382866.1">
    <property type="nucleotide sequence ID" value="NZ_LR134350.1"/>
</dbReference>
<evidence type="ECO:0000256" key="6">
    <source>
        <dbReference type="ARBA" id="ARBA00022989"/>
    </source>
</evidence>
<keyword evidence="13" id="KW-1185">Reference proteome</keyword>
<keyword evidence="5 8" id="KW-0067">ATP-binding</keyword>
<feature type="compositionally biased region" description="Basic and acidic residues" evidence="9">
    <location>
        <begin position="1"/>
        <end position="10"/>
    </location>
</feature>
<dbReference type="GO" id="GO:0003677">
    <property type="term" value="F:DNA binding"/>
    <property type="evidence" value="ECO:0007669"/>
    <property type="project" value="InterPro"/>
</dbReference>
<feature type="compositionally biased region" description="Basic residues" evidence="9">
    <location>
        <begin position="1084"/>
        <end position="1095"/>
    </location>
</feature>
<accession>A0A448HI62</accession>
<gene>
    <name evidence="12" type="primary">essC_2</name>
    <name evidence="12" type="ORF">NCTC11636_01859</name>
</gene>
<dbReference type="InterPro" id="IPR003593">
    <property type="entry name" value="AAA+_ATPase"/>
</dbReference>
<proteinExistence type="predicted"/>
<dbReference type="AlphaFoldDB" id="A0A448HI62"/>
<evidence type="ECO:0000256" key="3">
    <source>
        <dbReference type="ARBA" id="ARBA00022692"/>
    </source>
</evidence>
<feature type="binding site" evidence="8">
    <location>
        <begin position="488"/>
        <end position="495"/>
    </location>
    <ligand>
        <name>ATP</name>
        <dbReference type="ChEBI" id="CHEBI:30616"/>
    </ligand>
</feature>
<dbReference type="Pfam" id="PF01580">
    <property type="entry name" value="FtsK_SpoIIIE"/>
    <property type="match status" value="2"/>
</dbReference>
<feature type="region of interest" description="Disordered" evidence="9">
    <location>
        <begin position="1072"/>
        <end position="1103"/>
    </location>
</feature>
<feature type="region of interest" description="Disordered" evidence="9">
    <location>
        <begin position="1"/>
        <end position="36"/>
    </location>
</feature>
<dbReference type="InterPro" id="IPR050206">
    <property type="entry name" value="FtsK/SpoIIIE/SftA"/>
</dbReference>
<feature type="transmembrane region" description="Helical" evidence="10">
    <location>
        <begin position="64"/>
        <end position="86"/>
    </location>
</feature>
<protein>
    <submittedName>
        <fullName evidence="12">DNA segregation ATPase FtsK/SpoIIIE and related proteins</fullName>
    </submittedName>
</protein>
<dbReference type="OrthoDB" id="9807790at2"/>
<evidence type="ECO:0000256" key="4">
    <source>
        <dbReference type="ARBA" id="ARBA00022741"/>
    </source>
</evidence>
<keyword evidence="2" id="KW-1003">Cell membrane</keyword>
<evidence type="ECO:0000313" key="12">
    <source>
        <dbReference type="EMBL" id="VEG29064.1"/>
    </source>
</evidence>
<evidence type="ECO:0000256" key="5">
    <source>
        <dbReference type="ARBA" id="ARBA00022840"/>
    </source>
</evidence>
<dbReference type="Proteomes" id="UP000266895">
    <property type="component" value="Chromosome"/>
</dbReference>
<name>A0A448HI62_9ACTO</name>
<evidence type="ECO:0000256" key="8">
    <source>
        <dbReference type="PROSITE-ProRule" id="PRU00289"/>
    </source>
</evidence>
<keyword evidence="6 10" id="KW-1133">Transmembrane helix</keyword>
<reference evidence="12 13" key="1">
    <citation type="submission" date="2018-12" db="EMBL/GenBank/DDBJ databases">
        <authorList>
            <consortium name="Pathogen Informatics"/>
        </authorList>
    </citation>
    <scope>NUCLEOTIDE SEQUENCE [LARGE SCALE GENOMIC DNA]</scope>
    <source>
        <strain evidence="12 13">NCTC11636</strain>
    </source>
</reference>
<dbReference type="EMBL" id="LR134350">
    <property type="protein sequence ID" value="VEG29064.1"/>
    <property type="molecule type" value="Genomic_DNA"/>
</dbReference>
<evidence type="ECO:0000256" key="9">
    <source>
        <dbReference type="SAM" id="MobiDB-lite"/>
    </source>
</evidence>
<dbReference type="PROSITE" id="PS50901">
    <property type="entry name" value="FTSK"/>
    <property type="match status" value="2"/>
</dbReference>
<dbReference type="InterPro" id="IPR002543">
    <property type="entry name" value="FtsK_dom"/>
</dbReference>
<feature type="binding site" evidence="8">
    <location>
        <begin position="838"/>
        <end position="845"/>
    </location>
    <ligand>
        <name>ATP</name>
        <dbReference type="ChEBI" id="CHEBI:30616"/>
    </ligand>
</feature>